<dbReference type="GO" id="GO:0005829">
    <property type="term" value="C:cytosol"/>
    <property type="evidence" value="ECO:0007669"/>
    <property type="project" value="TreeGrafter"/>
</dbReference>
<dbReference type="GO" id="GO:0004177">
    <property type="term" value="F:aminopeptidase activity"/>
    <property type="evidence" value="ECO:0007669"/>
    <property type="project" value="TreeGrafter"/>
</dbReference>
<dbReference type="PANTHER" id="PTHR30164:SF2">
    <property type="entry name" value="PROTEIN MTFA"/>
    <property type="match status" value="1"/>
</dbReference>
<reference evidence="1 2" key="1">
    <citation type="submission" date="2020-01" db="EMBL/GenBank/DDBJ databases">
        <title>Ponticoccus aerotolerans gen. nov., sp. nov., an anaerobic bacterium and proposal of Ponticoccusceae fam. nov., Ponticoccusles ord. nov. and Ponticoccuse classis nov. in the phylum Kiritimatiellaeota.</title>
        <authorList>
            <person name="Zhou L.Y."/>
            <person name="Du Z.J."/>
        </authorList>
    </citation>
    <scope>NUCLEOTIDE SEQUENCE [LARGE SCALE GENOMIC DNA]</scope>
    <source>
        <strain evidence="1 2">S-5007</strain>
    </source>
</reference>
<dbReference type="RefSeq" id="WP_160627577.1">
    <property type="nucleotide sequence ID" value="NZ_CP047593.1"/>
</dbReference>
<dbReference type="SUPFAM" id="SSF55486">
    <property type="entry name" value="Metalloproteases ('zincins'), catalytic domain"/>
    <property type="match status" value="1"/>
</dbReference>
<evidence type="ECO:0000313" key="2">
    <source>
        <dbReference type="Proteomes" id="UP000464954"/>
    </source>
</evidence>
<dbReference type="InterPro" id="IPR024079">
    <property type="entry name" value="MetalloPept_cat_dom_sf"/>
</dbReference>
<dbReference type="EMBL" id="CP047593">
    <property type="protein sequence ID" value="QHI68855.1"/>
    <property type="molecule type" value="Genomic_DNA"/>
</dbReference>
<dbReference type="Gene3D" id="3.40.390.10">
    <property type="entry name" value="Collagenase (Catalytic Domain)"/>
    <property type="match status" value="1"/>
</dbReference>
<dbReference type="GO" id="GO:0008237">
    <property type="term" value="F:metallopeptidase activity"/>
    <property type="evidence" value="ECO:0007669"/>
    <property type="project" value="InterPro"/>
</dbReference>
<dbReference type="Proteomes" id="UP000464954">
    <property type="component" value="Chromosome"/>
</dbReference>
<dbReference type="Gene3D" id="1.10.472.150">
    <property type="entry name" value="Glucose-regulated metallo-peptidase M90, N-terminal domain"/>
    <property type="match status" value="1"/>
</dbReference>
<dbReference type="PANTHER" id="PTHR30164">
    <property type="entry name" value="MTFA PEPTIDASE"/>
    <property type="match status" value="1"/>
</dbReference>
<evidence type="ECO:0008006" key="3">
    <source>
        <dbReference type="Google" id="ProtNLM"/>
    </source>
</evidence>
<dbReference type="CDD" id="cd20169">
    <property type="entry name" value="Peptidase_M90_mtfA"/>
    <property type="match status" value="1"/>
</dbReference>
<name>A0A6P1MCN7_9BACT</name>
<keyword evidence="2" id="KW-1185">Reference proteome</keyword>
<dbReference type="KEGG" id="taer:GT409_05115"/>
<accession>A0A6P1MCN7</accession>
<dbReference type="InterPro" id="IPR042252">
    <property type="entry name" value="MtfA_N"/>
</dbReference>
<protein>
    <recommendedName>
        <fullName evidence="3">Zinc-dependent peptidase</fullName>
    </recommendedName>
</protein>
<dbReference type="Pfam" id="PF06167">
    <property type="entry name" value="Peptidase_M90"/>
    <property type="match status" value="1"/>
</dbReference>
<organism evidence="1 2">
    <name type="scientific">Tichowtungia aerotolerans</name>
    <dbReference type="NCBI Taxonomy" id="2697043"/>
    <lineage>
        <taxon>Bacteria</taxon>
        <taxon>Pseudomonadati</taxon>
        <taxon>Kiritimatiellota</taxon>
        <taxon>Tichowtungiia</taxon>
        <taxon>Tichowtungiales</taxon>
        <taxon>Tichowtungiaceae</taxon>
        <taxon>Tichowtungia</taxon>
    </lineage>
</organism>
<gene>
    <name evidence="1" type="ORF">GT409_05115</name>
</gene>
<dbReference type="InterPro" id="IPR010384">
    <property type="entry name" value="MtfA_fam"/>
</dbReference>
<sequence length="283" mass="31801">MNISLFVALAVIAVVVSVLLRQGKLRRVRTLRATPPPETWQPILERNFTVVARLAEEQRRQLFGYMQVFLDRIRFEGCGGQEITEEVKITITAQACLLLVGREQKVYPKLKTVLVYPHTYQSGQRGMFGGDNGQGTRLGESWGCGVVVLSWNSVLGGAHNLEDGHNVTMHEFAHQLDQVDGAADGAPILGSRSAYVSWAKVLSADYDRLRRETARGKRDVLDSYGATNPGEFFAVATETFFEKPRQLQKNHPELFEELHAYYKVNPLDWLTVKKHIDATNKTS</sequence>
<dbReference type="AlphaFoldDB" id="A0A6P1MCN7"/>
<proteinExistence type="predicted"/>
<evidence type="ECO:0000313" key="1">
    <source>
        <dbReference type="EMBL" id="QHI68855.1"/>
    </source>
</evidence>